<feature type="region of interest" description="Disordered" evidence="4">
    <location>
        <begin position="327"/>
        <end position="355"/>
    </location>
</feature>
<dbReference type="InterPro" id="IPR044432">
    <property type="entry name" value="Set10/Efm1_SET"/>
</dbReference>
<dbReference type="SUPFAM" id="SSF82199">
    <property type="entry name" value="SET domain"/>
    <property type="match status" value="1"/>
</dbReference>
<dbReference type="InterPro" id="IPR046341">
    <property type="entry name" value="SET_dom_sf"/>
</dbReference>
<evidence type="ECO:0000313" key="6">
    <source>
        <dbReference type="Proteomes" id="UP001182556"/>
    </source>
</evidence>
<feature type="compositionally biased region" description="Basic and acidic residues" evidence="4">
    <location>
        <begin position="328"/>
        <end position="338"/>
    </location>
</feature>
<dbReference type="PANTHER" id="PTHR13271:SF147">
    <property type="entry name" value="PROTEIN-LYSINE N-METHYLTRANSFERASE EFM1-RELATED"/>
    <property type="match status" value="1"/>
</dbReference>
<feature type="compositionally biased region" description="Acidic residues" evidence="4">
    <location>
        <begin position="339"/>
        <end position="348"/>
    </location>
</feature>
<dbReference type="Gene3D" id="3.90.1420.10">
    <property type="entry name" value="Rubisco LSMT, substrate-binding domain"/>
    <property type="match status" value="1"/>
</dbReference>
<dbReference type="PANTHER" id="PTHR13271">
    <property type="entry name" value="UNCHARACTERIZED PUTATIVE METHYLTRANSFERASE"/>
    <property type="match status" value="1"/>
</dbReference>
<sequence length="438" mass="47962">MASLEAAQRLVDWLKSSGGQFHNEQSGLGVVASSDVPSSSTLISCPFSLAITTETGRKALVEVTGDESIDLKDWNERMLVATYVALHSLKPGHTSLRHQAYVDALPPLQSLSTPLLYATKERQLLAGTNLYGTIEEQERERRAELDKIRSVVPEMTWDHYLAATSYISSRAFPSRLLSLQTAANNGAGETKAVSDDESYPVLIPGLDLFNHARGTPITWLSSTVSTDSGEIPSVSFISQDGVKAGKEAFNNYGPKSNEELLLSYGFVLDSNPDDKVILKLGAPAAVSDKLRAQGLDISQRFALRVDGQVPQELLRVLRAMMGGPVGHVHGDSCDHGHDDDEDEDDEDEHAAHEKEMEEMQLEIDVLGTLGGMLEDKLDKLNVTLDADSDVRPEVVRMVEVYRKGQMEILEKTQDTLSERIDRLESMMDQGMGSCPCGC</sequence>
<comment type="caution">
    <text evidence="5">The sequence shown here is derived from an EMBL/GenBank/DDBJ whole genome shotgun (WGS) entry which is preliminary data.</text>
</comment>
<evidence type="ECO:0000256" key="4">
    <source>
        <dbReference type="SAM" id="MobiDB-lite"/>
    </source>
</evidence>
<evidence type="ECO:0000256" key="2">
    <source>
        <dbReference type="ARBA" id="ARBA00022679"/>
    </source>
</evidence>
<dbReference type="Gene3D" id="3.90.1410.10">
    <property type="entry name" value="set domain protein methyltransferase, domain 1"/>
    <property type="match status" value="1"/>
</dbReference>
<keyword evidence="1" id="KW-0489">Methyltransferase</keyword>
<dbReference type="CDD" id="cd19180">
    <property type="entry name" value="SET_SpSET10-like"/>
    <property type="match status" value="1"/>
</dbReference>
<dbReference type="InterPro" id="IPR036464">
    <property type="entry name" value="Rubisco_LSMT_subst-bd_sf"/>
</dbReference>
<keyword evidence="6" id="KW-1185">Reference proteome</keyword>
<name>A0AAD9L6J7_PAPLA</name>
<dbReference type="GO" id="GO:0005634">
    <property type="term" value="C:nucleus"/>
    <property type="evidence" value="ECO:0007669"/>
    <property type="project" value="TreeGrafter"/>
</dbReference>
<evidence type="ECO:0000256" key="1">
    <source>
        <dbReference type="ARBA" id="ARBA00022603"/>
    </source>
</evidence>
<dbReference type="GO" id="GO:0016279">
    <property type="term" value="F:protein-lysine N-methyltransferase activity"/>
    <property type="evidence" value="ECO:0007669"/>
    <property type="project" value="InterPro"/>
</dbReference>
<gene>
    <name evidence="5" type="ORF">DB88DRAFT_510191</name>
</gene>
<evidence type="ECO:0000256" key="3">
    <source>
        <dbReference type="ARBA" id="ARBA00022691"/>
    </source>
</evidence>
<reference evidence="5" key="1">
    <citation type="submission" date="2023-02" db="EMBL/GenBank/DDBJ databases">
        <title>Identification and recombinant expression of a fungal hydrolase from Papiliotrema laurentii that hydrolyzes apple cutin and clears colloidal polyester polyurethane.</title>
        <authorList>
            <consortium name="DOE Joint Genome Institute"/>
            <person name="Roman V.A."/>
            <person name="Bojanowski C."/>
            <person name="Crable B.R."/>
            <person name="Wagner D.N."/>
            <person name="Hung C.S."/>
            <person name="Nadeau L.J."/>
            <person name="Schratz L."/>
            <person name="Haridas S."/>
            <person name="Pangilinan J."/>
            <person name="Lipzen A."/>
            <person name="Na H."/>
            <person name="Yan M."/>
            <person name="Ng V."/>
            <person name="Grigoriev I.V."/>
            <person name="Spatafora J.W."/>
            <person name="Barlow D."/>
            <person name="Biffinger J."/>
            <person name="Kelley-Loughnane N."/>
            <person name="Varaljay V.A."/>
            <person name="Crookes-Goodson W.J."/>
        </authorList>
    </citation>
    <scope>NUCLEOTIDE SEQUENCE</scope>
    <source>
        <strain evidence="5">5307AH</strain>
    </source>
</reference>
<dbReference type="Proteomes" id="UP001182556">
    <property type="component" value="Unassembled WGS sequence"/>
</dbReference>
<dbReference type="EMBL" id="JAODAN010000004">
    <property type="protein sequence ID" value="KAK1925148.1"/>
    <property type="molecule type" value="Genomic_DNA"/>
</dbReference>
<dbReference type="GO" id="GO:0032259">
    <property type="term" value="P:methylation"/>
    <property type="evidence" value="ECO:0007669"/>
    <property type="project" value="UniProtKB-KW"/>
</dbReference>
<keyword evidence="3" id="KW-0949">S-adenosyl-L-methionine</keyword>
<dbReference type="AlphaFoldDB" id="A0AAD9L6J7"/>
<proteinExistence type="predicted"/>
<dbReference type="InterPro" id="IPR050600">
    <property type="entry name" value="SETD3_SETD6_MTase"/>
</dbReference>
<accession>A0AAD9L6J7</accession>
<keyword evidence="2" id="KW-0808">Transferase</keyword>
<protein>
    <recommendedName>
        <fullName evidence="7">SET domain-containing protein</fullName>
    </recommendedName>
</protein>
<evidence type="ECO:0008006" key="7">
    <source>
        <dbReference type="Google" id="ProtNLM"/>
    </source>
</evidence>
<evidence type="ECO:0000313" key="5">
    <source>
        <dbReference type="EMBL" id="KAK1925148.1"/>
    </source>
</evidence>
<dbReference type="SUPFAM" id="SSF81822">
    <property type="entry name" value="RuBisCo LSMT C-terminal, substrate-binding domain"/>
    <property type="match status" value="1"/>
</dbReference>
<organism evidence="5 6">
    <name type="scientific">Papiliotrema laurentii</name>
    <name type="common">Cryptococcus laurentii</name>
    <dbReference type="NCBI Taxonomy" id="5418"/>
    <lineage>
        <taxon>Eukaryota</taxon>
        <taxon>Fungi</taxon>
        <taxon>Dikarya</taxon>
        <taxon>Basidiomycota</taxon>
        <taxon>Agaricomycotina</taxon>
        <taxon>Tremellomycetes</taxon>
        <taxon>Tremellales</taxon>
        <taxon>Rhynchogastremaceae</taxon>
        <taxon>Papiliotrema</taxon>
    </lineage>
</organism>